<dbReference type="AlphaFoldDB" id="A0A8X6K2W2"/>
<name>A0A8X6K2W2_TRICU</name>
<keyword evidence="2" id="KW-1185">Reference proteome</keyword>
<evidence type="ECO:0000313" key="2">
    <source>
        <dbReference type="Proteomes" id="UP000887116"/>
    </source>
</evidence>
<dbReference type="Proteomes" id="UP000887116">
    <property type="component" value="Unassembled WGS sequence"/>
</dbReference>
<organism evidence="1 2">
    <name type="scientific">Trichonephila clavata</name>
    <name type="common">Joro spider</name>
    <name type="synonym">Nephila clavata</name>
    <dbReference type="NCBI Taxonomy" id="2740835"/>
    <lineage>
        <taxon>Eukaryota</taxon>
        <taxon>Metazoa</taxon>
        <taxon>Ecdysozoa</taxon>
        <taxon>Arthropoda</taxon>
        <taxon>Chelicerata</taxon>
        <taxon>Arachnida</taxon>
        <taxon>Araneae</taxon>
        <taxon>Araneomorphae</taxon>
        <taxon>Entelegynae</taxon>
        <taxon>Araneoidea</taxon>
        <taxon>Nephilidae</taxon>
        <taxon>Trichonephila</taxon>
    </lineage>
</organism>
<dbReference type="EMBL" id="BMAO01009051">
    <property type="protein sequence ID" value="GFR28341.1"/>
    <property type="molecule type" value="Genomic_DNA"/>
</dbReference>
<accession>A0A8X6K2W2</accession>
<evidence type="ECO:0000313" key="1">
    <source>
        <dbReference type="EMBL" id="GFR28341.1"/>
    </source>
</evidence>
<comment type="caution">
    <text evidence="1">The sequence shown here is derived from an EMBL/GenBank/DDBJ whole genome shotgun (WGS) entry which is preliminary data.</text>
</comment>
<gene>
    <name evidence="1" type="ORF">TNCT_304481</name>
</gene>
<protein>
    <submittedName>
        <fullName evidence="1">Uncharacterized protein</fullName>
    </submittedName>
</protein>
<dbReference type="OrthoDB" id="10480823at2759"/>
<proteinExistence type="predicted"/>
<reference evidence="1" key="1">
    <citation type="submission" date="2020-07" db="EMBL/GenBank/DDBJ databases">
        <title>Multicomponent nature underlies the extraordinary mechanical properties of spider dragline silk.</title>
        <authorList>
            <person name="Kono N."/>
            <person name="Nakamura H."/>
            <person name="Mori M."/>
            <person name="Yoshida Y."/>
            <person name="Ohtoshi R."/>
            <person name="Malay A.D."/>
            <person name="Moran D.A.P."/>
            <person name="Tomita M."/>
            <person name="Numata K."/>
            <person name="Arakawa K."/>
        </authorList>
    </citation>
    <scope>NUCLEOTIDE SEQUENCE</scope>
</reference>
<sequence>MSVEITAVVINSETGNPAFEEGFGHSFSQQRVGHSSARSGIRNTVGHLENRLTTVRRYWHPLEGGRGPTMSQFKWENLADRRGKASRLLFTWWWTFDCWQLKHARVHFVTSCRKSFQMKRLRIRSTLAFTPG</sequence>